<feature type="chain" id="PRO_5045168715" description="Tetratricopeptide repeat protein" evidence="1">
    <location>
        <begin position="20"/>
        <end position="272"/>
    </location>
</feature>
<organism evidence="2 3">
    <name type="scientific">Winogradskyella immobilis</name>
    <dbReference type="NCBI Taxonomy" id="2816852"/>
    <lineage>
        <taxon>Bacteria</taxon>
        <taxon>Pseudomonadati</taxon>
        <taxon>Bacteroidota</taxon>
        <taxon>Flavobacteriia</taxon>
        <taxon>Flavobacteriales</taxon>
        <taxon>Flavobacteriaceae</taxon>
        <taxon>Winogradskyella</taxon>
    </lineage>
</organism>
<gene>
    <name evidence="2" type="ORF">J1C55_08020</name>
</gene>
<dbReference type="PROSITE" id="PS51257">
    <property type="entry name" value="PROKAR_LIPOPROTEIN"/>
    <property type="match status" value="1"/>
</dbReference>
<keyword evidence="3" id="KW-1185">Reference proteome</keyword>
<comment type="caution">
    <text evidence="2">The sequence shown here is derived from an EMBL/GenBank/DDBJ whole genome shotgun (WGS) entry which is preliminary data.</text>
</comment>
<evidence type="ECO:0008006" key="4">
    <source>
        <dbReference type="Google" id="ProtNLM"/>
    </source>
</evidence>
<dbReference type="SUPFAM" id="SSF48452">
    <property type="entry name" value="TPR-like"/>
    <property type="match status" value="1"/>
</dbReference>
<dbReference type="Proteomes" id="UP000778797">
    <property type="component" value="Unassembled WGS sequence"/>
</dbReference>
<proteinExistence type="predicted"/>
<sequence>MKHLSLLLISIVLFSSCNSSDQSIKDFDYGTESDSSRIYYKKGWEEIMDNGRWTLSETYFRKAMTFDADFLIGKSLVGRITQNLDERLKIFEELEASKSKLKHNERLIFDIFLSGIHRMNNRDQNIRSSSEDITNHMNLSEINFRTFVHKYPEESYIKAEYIEILHARHGAKTALDSMAVLANQHQKQLPFYITYGALLKAELKDYRTAISDLDIIDDSLPAKPYTLASIYYKMDSLNLAKQYIDKAIHMDKNHLIAQGLKTIIDKRLNEYD</sequence>
<dbReference type="Gene3D" id="1.25.40.10">
    <property type="entry name" value="Tetratricopeptide repeat domain"/>
    <property type="match status" value="1"/>
</dbReference>
<evidence type="ECO:0000313" key="2">
    <source>
        <dbReference type="EMBL" id="MCC1484529.1"/>
    </source>
</evidence>
<accession>A0ABS8EMT8</accession>
<reference evidence="3" key="1">
    <citation type="submission" date="2021-03" db="EMBL/GenBank/DDBJ databases">
        <title>Genome of Cognatishimia sp. F0-27.</title>
        <authorList>
            <person name="Ping X."/>
        </authorList>
    </citation>
    <scope>NUCLEOTIDE SEQUENCE [LARGE SCALE GENOMIC DNA]</scope>
    <source>
        <strain evidence="3">E313</strain>
    </source>
</reference>
<dbReference type="InterPro" id="IPR011990">
    <property type="entry name" value="TPR-like_helical_dom_sf"/>
</dbReference>
<keyword evidence="1" id="KW-0732">Signal</keyword>
<dbReference type="EMBL" id="JAFMPT010000008">
    <property type="protein sequence ID" value="MCC1484529.1"/>
    <property type="molecule type" value="Genomic_DNA"/>
</dbReference>
<feature type="signal peptide" evidence="1">
    <location>
        <begin position="1"/>
        <end position="19"/>
    </location>
</feature>
<dbReference type="RefSeq" id="WP_227476975.1">
    <property type="nucleotide sequence ID" value="NZ_JAFMPT010000008.1"/>
</dbReference>
<reference evidence="3" key="2">
    <citation type="submission" date="2023-07" db="EMBL/GenBank/DDBJ databases">
        <title>Genome of Winogradskyella sp. E313.</title>
        <authorList>
            <person name="Zhou Y."/>
        </authorList>
    </citation>
    <scope>NUCLEOTIDE SEQUENCE [LARGE SCALE GENOMIC DNA]</scope>
    <source>
        <strain evidence="3">E313</strain>
    </source>
</reference>
<name>A0ABS8EMT8_9FLAO</name>
<evidence type="ECO:0000256" key="1">
    <source>
        <dbReference type="SAM" id="SignalP"/>
    </source>
</evidence>
<evidence type="ECO:0000313" key="3">
    <source>
        <dbReference type="Proteomes" id="UP000778797"/>
    </source>
</evidence>
<protein>
    <recommendedName>
        <fullName evidence="4">Tetratricopeptide repeat protein</fullName>
    </recommendedName>
</protein>